<evidence type="ECO:0000313" key="1">
    <source>
        <dbReference type="EMBL" id="GJD50883.1"/>
    </source>
</evidence>
<proteinExistence type="predicted"/>
<name>A0ABQ4R031_9HYPH</name>
<gene>
    <name evidence="1" type="ORF">OPKNFCMD_3631</name>
</gene>
<accession>A0ABQ4R031</accession>
<sequence length="83" mass="9280">MDEDASPPRSAVTDACRRIERHLAVIDARRRQGLPVDGEEAVLREMRIGLGLAYAQEAIRLAEARQGWRAREQGGRARETARA</sequence>
<organism evidence="1 2">
    <name type="scientific">Methylobacterium crusticola</name>
    <dbReference type="NCBI Taxonomy" id="1697972"/>
    <lineage>
        <taxon>Bacteria</taxon>
        <taxon>Pseudomonadati</taxon>
        <taxon>Pseudomonadota</taxon>
        <taxon>Alphaproteobacteria</taxon>
        <taxon>Hyphomicrobiales</taxon>
        <taxon>Methylobacteriaceae</taxon>
        <taxon>Methylobacterium</taxon>
    </lineage>
</organism>
<reference evidence="1" key="1">
    <citation type="journal article" date="2021" name="Front. Microbiol.">
        <title>Comprehensive Comparative Genomics and Phenotyping of Methylobacterium Species.</title>
        <authorList>
            <person name="Alessa O."/>
            <person name="Ogura Y."/>
            <person name="Fujitani Y."/>
            <person name="Takami H."/>
            <person name="Hayashi T."/>
            <person name="Sahin N."/>
            <person name="Tani A."/>
        </authorList>
    </citation>
    <scope>NUCLEOTIDE SEQUENCE</scope>
    <source>
        <strain evidence="1">KCTC 52305</strain>
    </source>
</reference>
<keyword evidence="2" id="KW-1185">Reference proteome</keyword>
<protein>
    <submittedName>
        <fullName evidence="1">Uncharacterized protein</fullName>
    </submittedName>
</protein>
<evidence type="ECO:0000313" key="2">
    <source>
        <dbReference type="Proteomes" id="UP001055167"/>
    </source>
</evidence>
<dbReference type="EMBL" id="BPQH01000011">
    <property type="protein sequence ID" value="GJD50883.1"/>
    <property type="molecule type" value="Genomic_DNA"/>
</dbReference>
<dbReference type="RefSeq" id="WP_128565940.1">
    <property type="nucleotide sequence ID" value="NZ_BPQH01000011.1"/>
</dbReference>
<dbReference type="Proteomes" id="UP001055167">
    <property type="component" value="Unassembled WGS sequence"/>
</dbReference>
<reference evidence="1" key="2">
    <citation type="submission" date="2021-08" db="EMBL/GenBank/DDBJ databases">
        <authorList>
            <person name="Tani A."/>
            <person name="Ola A."/>
            <person name="Ogura Y."/>
            <person name="Katsura K."/>
            <person name="Hayashi T."/>
        </authorList>
    </citation>
    <scope>NUCLEOTIDE SEQUENCE</scope>
    <source>
        <strain evidence="1">KCTC 52305</strain>
    </source>
</reference>
<comment type="caution">
    <text evidence="1">The sequence shown here is derived from an EMBL/GenBank/DDBJ whole genome shotgun (WGS) entry which is preliminary data.</text>
</comment>